<protein>
    <submittedName>
        <fullName evidence="1">Uncharacterized protein</fullName>
    </submittedName>
</protein>
<proteinExistence type="predicted"/>
<accession>X1BXZ4</accession>
<gene>
    <name evidence="1" type="ORF">S01H4_36352</name>
</gene>
<comment type="caution">
    <text evidence="1">The sequence shown here is derived from an EMBL/GenBank/DDBJ whole genome shotgun (WGS) entry which is preliminary data.</text>
</comment>
<organism evidence="1">
    <name type="scientific">marine sediment metagenome</name>
    <dbReference type="NCBI Taxonomy" id="412755"/>
    <lineage>
        <taxon>unclassified sequences</taxon>
        <taxon>metagenomes</taxon>
        <taxon>ecological metagenomes</taxon>
    </lineage>
</organism>
<dbReference type="AlphaFoldDB" id="X1BXZ4"/>
<reference evidence="1" key="1">
    <citation type="journal article" date="2014" name="Front. Microbiol.">
        <title>High frequency of phylogenetically diverse reductive dehalogenase-homologous genes in deep subseafloor sedimentary metagenomes.</title>
        <authorList>
            <person name="Kawai M."/>
            <person name="Futagami T."/>
            <person name="Toyoda A."/>
            <person name="Takaki Y."/>
            <person name="Nishi S."/>
            <person name="Hori S."/>
            <person name="Arai W."/>
            <person name="Tsubouchi T."/>
            <person name="Morono Y."/>
            <person name="Uchiyama I."/>
            <person name="Ito T."/>
            <person name="Fujiyama A."/>
            <person name="Inagaki F."/>
            <person name="Takami H."/>
        </authorList>
    </citation>
    <scope>NUCLEOTIDE SEQUENCE</scope>
    <source>
        <strain evidence="1">Expedition CK06-06</strain>
    </source>
</reference>
<evidence type="ECO:0000313" key="1">
    <source>
        <dbReference type="EMBL" id="GAG85967.1"/>
    </source>
</evidence>
<sequence>TLSNLFQNVWNTQTTRRVYIGVMNDLGHTCALAWDLGGFGYDILGEFAHVYFDDQASKNDEIFKIRIEVKENSDVVFSIYSEDDMGQSIAEEIFYHNNFMTPHLNGGSKVLIKLIGEPTKPEIQ</sequence>
<name>X1BXZ4_9ZZZZ</name>
<dbReference type="EMBL" id="BART01019420">
    <property type="protein sequence ID" value="GAG85967.1"/>
    <property type="molecule type" value="Genomic_DNA"/>
</dbReference>
<feature type="non-terminal residue" evidence="1">
    <location>
        <position position="1"/>
    </location>
</feature>